<name>A0A080YWJ3_PHYNI</name>
<dbReference type="EMBL" id="ANJA01004818">
    <property type="protein sequence ID" value="ETO58754.1"/>
    <property type="molecule type" value="Genomic_DNA"/>
</dbReference>
<evidence type="ECO:0000313" key="1">
    <source>
        <dbReference type="EMBL" id="ETO58754.1"/>
    </source>
</evidence>
<organism evidence="1 2">
    <name type="scientific">Phytophthora nicotianae P1976</name>
    <dbReference type="NCBI Taxonomy" id="1317066"/>
    <lineage>
        <taxon>Eukaryota</taxon>
        <taxon>Sar</taxon>
        <taxon>Stramenopiles</taxon>
        <taxon>Oomycota</taxon>
        <taxon>Peronosporomycetes</taxon>
        <taxon>Peronosporales</taxon>
        <taxon>Peronosporaceae</taxon>
        <taxon>Phytophthora</taxon>
    </lineage>
</organism>
<protein>
    <submittedName>
        <fullName evidence="1">Uncharacterized protein</fullName>
    </submittedName>
</protein>
<dbReference type="AlphaFoldDB" id="A0A080YWJ3"/>
<dbReference type="Proteomes" id="UP000028582">
    <property type="component" value="Unassembled WGS sequence"/>
</dbReference>
<evidence type="ECO:0000313" key="2">
    <source>
        <dbReference type="Proteomes" id="UP000028582"/>
    </source>
</evidence>
<reference evidence="1 2" key="1">
    <citation type="submission" date="2013-11" db="EMBL/GenBank/DDBJ databases">
        <title>The Genome Sequence of Phytophthora parasitica P1976.</title>
        <authorList>
            <consortium name="The Broad Institute Genomics Platform"/>
            <person name="Russ C."/>
            <person name="Tyler B."/>
            <person name="Panabieres F."/>
            <person name="Shan W."/>
            <person name="Tripathy S."/>
            <person name="Grunwald N."/>
            <person name="Machado M."/>
            <person name="Johnson C.S."/>
            <person name="Walker B."/>
            <person name="Young S."/>
            <person name="Zeng Q."/>
            <person name="Gargeya S."/>
            <person name="Fitzgerald M."/>
            <person name="Haas B."/>
            <person name="Abouelleil A."/>
            <person name="Allen A.W."/>
            <person name="Alvarado L."/>
            <person name="Arachchi H.M."/>
            <person name="Berlin A.M."/>
            <person name="Chapman S.B."/>
            <person name="Gainer-Dewar J."/>
            <person name="Goldberg J."/>
            <person name="Griggs A."/>
            <person name="Gujja S."/>
            <person name="Hansen M."/>
            <person name="Howarth C."/>
            <person name="Imamovic A."/>
            <person name="Ireland A."/>
            <person name="Larimer J."/>
            <person name="McCowan C."/>
            <person name="Murphy C."/>
            <person name="Pearson M."/>
            <person name="Poon T.W."/>
            <person name="Priest M."/>
            <person name="Roberts A."/>
            <person name="Saif S."/>
            <person name="Shea T."/>
            <person name="Sisk P."/>
            <person name="Sykes S."/>
            <person name="Wortman J."/>
            <person name="Nusbaum C."/>
            <person name="Birren B."/>
        </authorList>
    </citation>
    <scope>NUCLEOTIDE SEQUENCE [LARGE SCALE GENOMIC DNA]</scope>
    <source>
        <strain evidence="1 2">P1976</strain>
    </source>
</reference>
<feature type="non-terminal residue" evidence="1">
    <location>
        <position position="1"/>
    </location>
</feature>
<comment type="caution">
    <text evidence="1">The sequence shown here is derived from an EMBL/GenBank/DDBJ whole genome shotgun (WGS) entry which is preliminary data.</text>
</comment>
<accession>A0A080YWJ3</accession>
<sequence>DDIVDGAFKVVGNQNMRPEQLGILLREFPQLNERFIAVAVKRYTEYLDAARKVN</sequence>
<proteinExistence type="predicted"/>
<gene>
    <name evidence="1" type="ORF">F444_22864</name>
</gene>